<dbReference type="Gene3D" id="2.60.40.1190">
    <property type="match status" value="1"/>
</dbReference>
<protein>
    <recommendedName>
        <fullName evidence="1">Carbohydrate-binding domain-containing protein</fullName>
    </recommendedName>
</protein>
<evidence type="ECO:0000313" key="2">
    <source>
        <dbReference type="EMBL" id="EIM64844.1"/>
    </source>
</evidence>
<evidence type="ECO:0000313" key="3">
    <source>
        <dbReference type="Proteomes" id="UP000005778"/>
    </source>
</evidence>
<dbReference type="SUPFAM" id="SSF49344">
    <property type="entry name" value="CBD9-like"/>
    <property type="match status" value="1"/>
</dbReference>
<reference evidence="2 3" key="1">
    <citation type="submission" date="2011-09" db="EMBL/GenBank/DDBJ databases">
        <authorList>
            <consortium name="US DOE Joint Genome Institute (JGI-PGF)"/>
            <person name="Lucas S."/>
            <person name="Han J."/>
            <person name="Lapidus A."/>
            <person name="Cheng J.-F."/>
            <person name="Goodwin L."/>
            <person name="Pitluck S."/>
            <person name="Peters L."/>
            <person name="Land M.L."/>
            <person name="Hauser L."/>
            <person name="Orellana R."/>
            <person name="Lovley D."/>
            <person name="Woyke T.J."/>
        </authorList>
    </citation>
    <scope>NUCLEOTIDE SEQUENCE [LARGE SCALE GENOMIC DNA]</scope>
    <source>
        <strain evidence="2 3">2ac9</strain>
    </source>
</reference>
<accession>I5B5T1</accession>
<keyword evidence="3" id="KW-1185">Reference proteome</keyword>
<proteinExistence type="predicted"/>
<sequence>MDASSWQKPPWNAVSSQKLTCHMGERPRHFPDTRVKLAYDDQALYLMFRVQDRYIRALARTDQDRVYQDSCVEFFFTPGPDPDQGYFNLEMNCGGTILFHFQTLPRKDPVEIPVSDCARILRDASLPKIVNPEVQDPVLWFLSAKIPFDLLSSYTAVTHPEPGKAWRANFYKCADNTSHPHWLTWAPVDLPAPDFHHPRAFGALCFQ</sequence>
<organism evidence="2 3">
    <name type="scientific">Desulfobacter postgatei 2ac9</name>
    <dbReference type="NCBI Taxonomy" id="879212"/>
    <lineage>
        <taxon>Bacteria</taxon>
        <taxon>Pseudomonadati</taxon>
        <taxon>Thermodesulfobacteriota</taxon>
        <taxon>Desulfobacteria</taxon>
        <taxon>Desulfobacterales</taxon>
        <taxon>Desulfobacteraceae</taxon>
        <taxon>Desulfobacter</taxon>
    </lineage>
</organism>
<dbReference type="HOGENOM" id="CLU_106157_0_0_7"/>
<dbReference type="STRING" id="879212.DespoDRAFT_03034"/>
<reference evidence="2 3" key="2">
    <citation type="submission" date="2012-02" db="EMBL/GenBank/DDBJ databases">
        <title>Improved High-Quality Draft sequence of Desulfobacter postgatei 2ac9.</title>
        <authorList>
            <consortium name="US DOE Joint Genome Institute"/>
            <person name="Lucas S."/>
            <person name="Han J."/>
            <person name="Lapidus A."/>
            <person name="Cheng J.-F."/>
            <person name="Goodwin L."/>
            <person name="Pitluck S."/>
            <person name="Peters L."/>
            <person name="Ovchinnikova G."/>
            <person name="Held B."/>
            <person name="Detter J.C."/>
            <person name="Han C."/>
            <person name="Tapia R."/>
            <person name="Land M."/>
            <person name="Hauser L."/>
            <person name="Kyrpides N."/>
            <person name="Ivanova N."/>
            <person name="Pagani I."/>
            <person name="Orellana R."/>
            <person name="Lovley D."/>
            <person name="Woyke T."/>
        </authorList>
    </citation>
    <scope>NUCLEOTIDE SEQUENCE [LARGE SCALE GENOMIC DNA]</scope>
    <source>
        <strain evidence="2 3">2ac9</strain>
    </source>
</reference>
<name>I5B5T1_9BACT</name>
<dbReference type="CDD" id="cd09620">
    <property type="entry name" value="CBM9_like_3"/>
    <property type="match status" value="1"/>
</dbReference>
<dbReference type="AlphaFoldDB" id="I5B5T1"/>
<dbReference type="GO" id="GO:0030246">
    <property type="term" value="F:carbohydrate binding"/>
    <property type="evidence" value="ECO:0007669"/>
    <property type="project" value="InterPro"/>
</dbReference>
<dbReference type="EMBL" id="CM001488">
    <property type="protein sequence ID" value="EIM64844.1"/>
    <property type="molecule type" value="Genomic_DNA"/>
</dbReference>
<dbReference type="GO" id="GO:0004553">
    <property type="term" value="F:hydrolase activity, hydrolyzing O-glycosyl compounds"/>
    <property type="evidence" value="ECO:0007669"/>
    <property type="project" value="InterPro"/>
</dbReference>
<dbReference type="eggNOG" id="COG3706">
    <property type="taxonomic scope" value="Bacteria"/>
</dbReference>
<dbReference type="Proteomes" id="UP000005778">
    <property type="component" value="Chromosome"/>
</dbReference>
<dbReference type="Pfam" id="PF16011">
    <property type="entry name" value="CBM9_2"/>
    <property type="match status" value="1"/>
</dbReference>
<feature type="domain" description="Carbohydrate-binding" evidence="1">
    <location>
        <begin position="15"/>
        <end position="206"/>
    </location>
</feature>
<dbReference type="GO" id="GO:0016052">
    <property type="term" value="P:carbohydrate catabolic process"/>
    <property type="evidence" value="ECO:0007669"/>
    <property type="project" value="InterPro"/>
</dbReference>
<gene>
    <name evidence="2" type="ORF">DespoDRAFT_03034</name>
</gene>
<evidence type="ECO:0000259" key="1">
    <source>
        <dbReference type="Pfam" id="PF16011"/>
    </source>
</evidence>
<dbReference type="InterPro" id="IPR010502">
    <property type="entry name" value="Carb-bd_dom_fam9"/>
</dbReference>